<evidence type="ECO:0008006" key="4">
    <source>
        <dbReference type="Google" id="ProtNLM"/>
    </source>
</evidence>
<sequence length="96" mass="10697">MFRKAILGFLVTVACAMSIPTSASAGGGFHRHGFYRGFGGPGFGWGYPGYYGYGRYGYGFGYPSIYRYEDLGGCRLANQRIRTAKGWRVRRVEVCE</sequence>
<proteinExistence type="predicted"/>
<name>A0ABX8AEB4_9BRAD</name>
<keyword evidence="1" id="KW-0732">Signal</keyword>
<dbReference type="Proteomes" id="UP000682843">
    <property type="component" value="Chromosome"/>
</dbReference>
<feature type="signal peptide" evidence="1">
    <location>
        <begin position="1"/>
        <end position="25"/>
    </location>
</feature>
<dbReference type="RefSeq" id="WP_211909236.1">
    <property type="nucleotide sequence ID" value="NZ_CP036498.1"/>
</dbReference>
<protein>
    <recommendedName>
        <fullName evidence="4">Sulfur globule protein</fullName>
    </recommendedName>
</protein>
<gene>
    <name evidence="2" type="ORF">RPMA_18795</name>
</gene>
<organism evidence="2 3">
    <name type="scientific">Tardiphaga alba</name>
    <dbReference type="NCBI Taxonomy" id="340268"/>
    <lineage>
        <taxon>Bacteria</taxon>
        <taxon>Pseudomonadati</taxon>
        <taxon>Pseudomonadota</taxon>
        <taxon>Alphaproteobacteria</taxon>
        <taxon>Hyphomicrobiales</taxon>
        <taxon>Nitrobacteraceae</taxon>
        <taxon>Tardiphaga</taxon>
    </lineage>
</organism>
<accession>A0ABX8AEB4</accession>
<dbReference type="PROSITE" id="PS51257">
    <property type="entry name" value="PROKAR_LIPOPROTEIN"/>
    <property type="match status" value="1"/>
</dbReference>
<keyword evidence="3" id="KW-1185">Reference proteome</keyword>
<evidence type="ECO:0000313" key="2">
    <source>
        <dbReference type="EMBL" id="QUS40650.1"/>
    </source>
</evidence>
<evidence type="ECO:0000256" key="1">
    <source>
        <dbReference type="SAM" id="SignalP"/>
    </source>
</evidence>
<feature type="chain" id="PRO_5046208981" description="Sulfur globule protein" evidence="1">
    <location>
        <begin position="26"/>
        <end position="96"/>
    </location>
</feature>
<dbReference type="EMBL" id="CP036498">
    <property type="protein sequence ID" value="QUS40650.1"/>
    <property type="molecule type" value="Genomic_DNA"/>
</dbReference>
<reference evidence="2 3" key="1">
    <citation type="submission" date="2019-02" db="EMBL/GenBank/DDBJ databases">
        <title>Emended description of the genus Rhodopseudomonas and description of Rhodopseudomonas albus sp. nov., a non-phototrophic, heavy-metal-tolerant bacterium isolated from garden soil.</title>
        <authorList>
            <person name="Bao Z."/>
            <person name="Cao W.W."/>
            <person name="Sato Y."/>
            <person name="Nishizawa T."/>
            <person name="Zhao J."/>
            <person name="Guo Y."/>
            <person name="Ohta H."/>
        </authorList>
    </citation>
    <scope>NUCLEOTIDE SEQUENCE [LARGE SCALE GENOMIC DNA]</scope>
    <source>
        <strain evidence="2 3">SK50-23</strain>
    </source>
</reference>
<evidence type="ECO:0000313" key="3">
    <source>
        <dbReference type="Proteomes" id="UP000682843"/>
    </source>
</evidence>